<reference evidence="2 3" key="1">
    <citation type="submission" date="2019-05" db="EMBL/GenBank/DDBJ databases">
        <title>Complete genome sequencing of Anaerostipes rhamnosivorans.</title>
        <authorList>
            <person name="Bui T.P.N."/>
            <person name="de Vos W.M."/>
        </authorList>
    </citation>
    <scope>NUCLEOTIDE SEQUENCE [LARGE SCALE GENOMIC DNA]</scope>
    <source>
        <strain evidence="2 3">1y2</strain>
    </source>
</reference>
<dbReference type="AlphaFoldDB" id="A0A4P8IHJ8"/>
<dbReference type="RefSeq" id="WP_137329702.1">
    <property type="nucleotide sequence ID" value="NZ_CP040058.1"/>
</dbReference>
<dbReference type="InterPro" id="IPR029044">
    <property type="entry name" value="Nucleotide-diphossugar_trans"/>
</dbReference>
<dbReference type="GO" id="GO:0004355">
    <property type="term" value="F:glutamate synthase (NADPH) activity"/>
    <property type="evidence" value="ECO:0007669"/>
    <property type="project" value="UniProtKB-EC"/>
</dbReference>
<dbReference type="EC" id="1.4.1.13" evidence="2"/>
<accession>A0A4P8IHJ8</accession>
<feature type="domain" description="Nucleotidyl transferase" evidence="1">
    <location>
        <begin position="7"/>
        <end position="275"/>
    </location>
</feature>
<dbReference type="EMBL" id="CP040058">
    <property type="protein sequence ID" value="QCP36481.1"/>
    <property type="molecule type" value="Genomic_DNA"/>
</dbReference>
<sequence length="304" mass="34023">MKKPALVILAAGMGSRYGGLKQMDPMDEQGHAIIDYSIYDAKRAGFGKVVFVIKKEIEKDFKETVGSRIPDGIEVCYAFQEVDNLPAGFSVPEGRVKPWGTAHAVLCAKPFIQEPFAVINADDYYGIHGYQAMAQFLMRESSSAKAKFAMVGYHLGNTVTDSGYVSRGICKVDENRQLVSITEQTHIEKRGDHAEYTEDDGKTWTSLSFDTLVSMNFFGFRPMIMDELETGFSEFLSASLKENPLKCEYFIPSVASQLMENGKATMDVLVSKDQWYGVTYKEDKQHVMDALKAMKEGGLYPEHF</sequence>
<evidence type="ECO:0000313" key="2">
    <source>
        <dbReference type="EMBL" id="QCP36481.1"/>
    </source>
</evidence>
<evidence type="ECO:0000313" key="3">
    <source>
        <dbReference type="Proteomes" id="UP000298653"/>
    </source>
</evidence>
<name>A0A4P8IHJ8_9FIRM</name>
<protein>
    <submittedName>
        <fullName evidence="2">Glutamate synthase [NADPH] large chain</fullName>
        <ecNumber evidence="2">1.4.1.13</ecNumber>
    </submittedName>
</protein>
<proteinExistence type="predicted"/>
<dbReference type="Gene3D" id="3.90.550.10">
    <property type="entry name" value="Spore Coat Polysaccharide Biosynthesis Protein SpsA, Chain A"/>
    <property type="match status" value="1"/>
</dbReference>
<dbReference type="SUPFAM" id="SSF53448">
    <property type="entry name" value="Nucleotide-diphospho-sugar transferases"/>
    <property type="match status" value="1"/>
</dbReference>
<dbReference type="Proteomes" id="UP000298653">
    <property type="component" value="Chromosome"/>
</dbReference>
<keyword evidence="3" id="KW-1185">Reference proteome</keyword>
<gene>
    <name evidence="2" type="ORF">AR1Y2_3027</name>
</gene>
<dbReference type="OrthoDB" id="9779926at2"/>
<dbReference type="InterPro" id="IPR005835">
    <property type="entry name" value="NTP_transferase_dom"/>
</dbReference>
<keyword evidence="2" id="KW-0560">Oxidoreductase</keyword>
<organism evidence="2 3">
    <name type="scientific">Anaerostipes rhamnosivorans</name>
    <dbReference type="NCBI Taxonomy" id="1229621"/>
    <lineage>
        <taxon>Bacteria</taxon>
        <taxon>Bacillati</taxon>
        <taxon>Bacillota</taxon>
        <taxon>Clostridia</taxon>
        <taxon>Lachnospirales</taxon>
        <taxon>Lachnospiraceae</taxon>
        <taxon>Anaerostipes</taxon>
    </lineage>
</organism>
<evidence type="ECO:0000259" key="1">
    <source>
        <dbReference type="Pfam" id="PF00483"/>
    </source>
</evidence>
<dbReference type="Pfam" id="PF00483">
    <property type="entry name" value="NTP_transferase"/>
    <property type="match status" value="1"/>
</dbReference>
<dbReference type="KEGG" id="arf:AR1Y2_3027"/>